<dbReference type="InterPro" id="IPR000994">
    <property type="entry name" value="Pept_M24"/>
</dbReference>
<dbReference type="InterPro" id="IPR029149">
    <property type="entry name" value="Creatin/AminoP/Spt16_N"/>
</dbReference>
<keyword evidence="2" id="KW-0378">Hydrolase</keyword>
<dbReference type="PROSITE" id="PS00491">
    <property type="entry name" value="PROLINE_PEPTIDASE"/>
    <property type="match status" value="1"/>
</dbReference>
<evidence type="ECO:0000259" key="4">
    <source>
        <dbReference type="Pfam" id="PF00557"/>
    </source>
</evidence>
<dbReference type="PANTHER" id="PTHR46112:SF3">
    <property type="entry name" value="AMINOPEPTIDASE YPDF"/>
    <property type="match status" value="1"/>
</dbReference>
<dbReference type="PANTHER" id="PTHR46112">
    <property type="entry name" value="AMINOPEPTIDASE"/>
    <property type="match status" value="1"/>
</dbReference>
<sequence>MKIENIQEERRSRLATAMANSDIEAIVLTHPACFYYFTGTWLETGERASGLVVRKDGSATVIAHEMFDVPVKAMGLETNFWKDGQSAYPLFVSAFGSVRGHVAVDGAWQARHVLGLQAVLPDELHTVSGDPLIEQARVIKDELELGLLKDASRQADQVVGRIKSELKPGMTEQQVADRIVGLWKEVGAQGLSFPSIVGVGKNGAEPHHEPDGSLLTTGTTLIVDTGGIHEHYCSDITRTFVLGEPTDEVREVYELVLRANEAGIRTAKPGVTLGEVDDAVRAVIEEGGYGDYFTHRTGHGVGIDVHEAPYVMSGNKQVLQPGMVMSIEPGIYLPGKFGVRIEDLIFITDDGAKALNEAPKTLQDVTISLS</sequence>
<dbReference type="RefSeq" id="WP_268043081.1">
    <property type="nucleotide sequence ID" value="NZ_CP104064.1"/>
</dbReference>
<evidence type="ECO:0000256" key="1">
    <source>
        <dbReference type="ARBA" id="ARBA00022723"/>
    </source>
</evidence>
<dbReference type="EMBL" id="CP104064">
    <property type="protein sequence ID" value="WAH35799.1"/>
    <property type="molecule type" value="Genomic_DNA"/>
</dbReference>
<dbReference type="InterPro" id="IPR000587">
    <property type="entry name" value="Creatinase_N"/>
</dbReference>
<accession>A0ABY6YZA8</accession>
<evidence type="ECO:0000256" key="3">
    <source>
        <dbReference type="RuleBase" id="RU000590"/>
    </source>
</evidence>
<dbReference type="SUPFAM" id="SSF55920">
    <property type="entry name" value="Creatinase/aminopeptidase"/>
    <property type="match status" value="1"/>
</dbReference>
<comment type="similarity">
    <text evidence="3">Belongs to the peptidase M24B family.</text>
</comment>
<dbReference type="Gene3D" id="3.40.350.10">
    <property type="entry name" value="Creatinase/prolidase N-terminal domain"/>
    <property type="match status" value="1"/>
</dbReference>
<name>A0ABY6YZA8_9BACL</name>
<keyword evidence="1 3" id="KW-0479">Metal-binding</keyword>
<dbReference type="InterPro" id="IPR050659">
    <property type="entry name" value="Peptidase_M24B"/>
</dbReference>
<protein>
    <submittedName>
        <fullName evidence="6">Xaa-Pro peptidase family protein</fullName>
    </submittedName>
</protein>
<dbReference type="InterPro" id="IPR036005">
    <property type="entry name" value="Creatinase/aminopeptidase-like"/>
</dbReference>
<reference evidence="6" key="1">
    <citation type="submission" date="2022-08" db="EMBL/GenBank/DDBJ databases">
        <title>Alicyclobacillus dauci DSM2870, complete genome.</title>
        <authorList>
            <person name="Wang Q."/>
            <person name="Cai R."/>
            <person name="Wang Z."/>
        </authorList>
    </citation>
    <scope>NUCLEOTIDE SEQUENCE</scope>
    <source>
        <strain evidence="6">DSM 28700</strain>
    </source>
</reference>
<evidence type="ECO:0000313" key="6">
    <source>
        <dbReference type="EMBL" id="WAH35799.1"/>
    </source>
</evidence>
<feature type="domain" description="Creatinase N-terminal" evidence="5">
    <location>
        <begin position="10"/>
        <end position="139"/>
    </location>
</feature>
<dbReference type="Pfam" id="PF01321">
    <property type="entry name" value="Creatinase_N"/>
    <property type="match status" value="1"/>
</dbReference>
<keyword evidence="7" id="KW-1185">Reference proteome</keyword>
<dbReference type="Proteomes" id="UP001164803">
    <property type="component" value="Chromosome"/>
</dbReference>
<dbReference type="CDD" id="cd01092">
    <property type="entry name" value="APP-like"/>
    <property type="match status" value="1"/>
</dbReference>
<dbReference type="Pfam" id="PF00557">
    <property type="entry name" value="Peptidase_M24"/>
    <property type="match status" value="1"/>
</dbReference>
<evidence type="ECO:0000256" key="2">
    <source>
        <dbReference type="ARBA" id="ARBA00022801"/>
    </source>
</evidence>
<organism evidence="6 7">
    <name type="scientific">Alicyclobacillus dauci</name>
    <dbReference type="NCBI Taxonomy" id="1475485"/>
    <lineage>
        <taxon>Bacteria</taxon>
        <taxon>Bacillati</taxon>
        <taxon>Bacillota</taxon>
        <taxon>Bacilli</taxon>
        <taxon>Bacillales</taxon>
        <taxon>Alicyclobacillaceae</taxon>
        <taxon>Alicyclobacillus</taxon>
    </lineage>
</organism>
<evidence type="ECO:0000259" key="5">
    <source>
        <dbReference type="Pfam" id="PF01321"/>
    </source>
</evidence>
<feature type="domain" description="Peptidase M24" evidence="4">
    <location>
        <begin position="147"/>
        <end position="349"/>
    </location>
</feature>
<dbReference type="InterPro" id="IPR001131">
    <property type="entry name" value="Peptidase_M24B_aminopep-P_CS"/>
</dbReference>
<gene>
    <name evidence="6" type="ORF">NZD86_16195</name>
</gene>
<proteinExistence type="inferred from homology"/>
<evidence type="ECO:0000313" key="7">
    <source>
        <dbReference type="Proteomes" id="UP001164803"/>
    </source>
</evidence>
<dbReference type="SUPFAM" id="SSF53092">
    <property type="entry name" value="Creatinase/prolidase N-terminal domain"/>
    <property type="match status" value="1"/>
</dbReference>
<dbReference type="Gene3D" id="3.90.230.10">
    <property type="entry name" value="Creatinase/methionine aminopeptidase superfamily"/>
    <property type="match status" value="1"/>
</dbReference>